<evidence type="ECO:0000256" key="3">
    <source>
        <dbReference type="ARBA" id="ARBA00005417"/>
    </source>
</evidence>
<dbReference type="InterPro" id="IPR027417">
    <property type="entry name" value="P-loop_NTPase"/>
</dbReference>
<feature type="domain" description="ABC transporter" evidence="13">
    <location>
        <begin position="2"/>
        <end position="236"/>
    </location>
</feature>
<dbReference type="EMBL" id="CP016268">
    <property type="protein sequence ID" value="ANO49934.1"/>
    <property type="molecule type" value="Genomic_DNA"/>
</dbReference>
<dbReference type="Gene3D" id="3.40.50.300">
    <property type="entry name" value="P-loop containing nucleotide triphosphate hydrolases"/>
    <property type="match status" value="1"/>
</dbReference>
<dbReference type="InterPro" id="IPR015854">
    <property type="entry name" value="ABC_transpr_LolD-like"/>
</dbReference>
<dbReference type="RefSeq" id="WP_068611845.1">
    <property type="nucleotide sequence ID" value="NZ_CP016268.1"/>
</dbReference>
<comment type="subcellular location">
    <subcellularLocation>
        <location evidence="11">Cell inner membrane</location>
        <topology evidence="11">Peripheral membrane protein</topology>
        <orientation evidence="11">Cytoplasmic side</orientation>
    </subcellularLocation>
    <subcellularLocation>
        <location evidence="2">Cell membrane</location>
        <topology evidence="2">Peripheral membrane protein</topology>
    </subcellularLocation>
</comment>
<dbReference type="SUPFAM" id="SSF52540">
    <property type="entry name" value="P-loop containing nucleoside triphosphate hydrolases"/>
    <property type="match status" value="1"/>
</dbReference>
<comment type="function">
    <text evidence="1">Part of the ABC transporter FtsEX involved in cellular division. Important for assembly or stability of the septal ring.</text>
</comment>
<keyword evidence="7 11" id="KW-0547">Nucleotide-binding</keyword>
<comment type="subunit">
    <text evidence="11">Homodimer. Forms a membrane-associated complex with FtsX.</text>
</comment>
<evidence type="ECO:0000313" key="14">
    <source>
        <dbReference type="EMBL" id="ANO49934.1"/>
    </source>
</evidence>
<dbReference type="PROSITE" id="PS50893">
    <property type="entry name" value="ABC_TRANSPORTER_2"/>
    <property type="match status" value="1"/>
</dbReference>
<evidence type="ECO:0000256" key="9">
    <source>
        <dbReference type="ARBA" id="ARBA00023136"/>
    </source>
</evidence>
<comment type="similarity">
    <text evidence="3 11">Belongs to the ABC transporter superfamily.</text>
</comment>
<accession>A0A193LC08</accession>
<dbReference type="GO" id="GO:0016887">
    <property type="term" value="F:ATP hydrolysis activity"/>
    <property type="evidence" value="ECO:0007669"/>
    <property type="project" value="InterPro"/>
</dbReference>
<dbReference type="FunFam" id="3.40.50.300:FF:000056">
    <property type="entry name" value="Cell division ATP-binding protein FtsE"/>
    <property type="match status" value="1"/>
</dbReference>
<keyword evidence="8 11" id="KW-0067">ATP-binding</keyword>
<reference evidence="14 15" key="1">
    <citation type="submission" date="2016-06" db="EMBL/GenBank/DDBJ databases">
        <title>Complete genome sequence of a deep-branching marine Gamma Proteobacterium Woeseia oceani type strain XK5.</title>
        <authorList>
            <person name="Mu D."/>
            <person name="Du Z."/>
        </authorList>
    </citation>
    <scope>NUCLEOTIDE SEQUENCE [LARGE SCALE GENOMIC DNA]</scope>
    <source>
        <strain evidence="14 15">XK5</strain>
    </source>
</reference>
<proteinExistence type="inferred from homology"/>
<protein>
    <recommendedName>
        <fullName evidence="4 11">Cell division ATP-binding protein FtsE</fullName>
    </recommendedName>
</protein>
<keyword evidence="5 11" id="KW-1003">Cell membrane</keyword>
<evidence type="ECO:0000256" key="4">
    <source>
        <dbReference type="ARBA" id="ARBA00020019"/>
    </source>
</evidence>
<dbReference type="InterPro" id="IPR003593">
    <property type="entry name" value="AAA+_ATPase"/>
</dbReference>
<dbReference type="STRING" id="1548547.BA177_00715"/>
<evidence type="ECO:0000256" key="1">
    <source>
        <dbReference type="ARBA" id="ARBA00002579"/>
    </source>
</evidence>
<dbReference type="KEGG" id="woc:BA177_00715"/>
<name>A0A193LC08_9GAMM</name>
<evidence type="ECO:0000256" key="5">
    <source>
        <dbReference type="ARBA" id="ARBA00022475"/>
    </source>
</evidence>
<keyword evidence="10 11" id="KW-0131">Cell cycle</keyword>
<evidence type="ECO:0000256" key="2">
    <source>
        <dbReference type="ARBA" id="ARBA00004202"/>
    </source>
</evidence>
<dbReference type="AlphaFoldDB" id="A0A193LC08"/>
<feature type="region of interest" description="Disordered" evidence="12">
    <location>
        <begin position="220"/>
        <end position="239"/>
    </location>
</feature>
<organism evidence="14 15">
    <name type="scientific">Woeseia oceani</name>
    <dbReference type="NCBI Taxonomy" id="1548547"/>
    <lineage>
        <taxon>Bacteria</taxon>
        <taxon>Pseudomonadati</taxon>
        <taxon>Pseudomonadota</taxon>
        <taxon>Gammaproteobacteria</taxon>
        <taxon>Woeseiales</taxon>
        <taxon>Woeseiaceae</taxon>
        <taxon>Woeseia</taxon>
    </lineage>
</organism>
<dbReference type="NCBIfam" id="TIGR02673">
    <property type="entry name" value="FtsE"/>
    <property type="match status" value="1"/>
</dbReference>
<dbReference type="SMART" id="SM00382">
    <property type="entry name" value="AAA"/>
    <property type="match status" value="1"/>
</dbReference>
<evidence type="ECO:0000256" key="7">
    <source>
        <dbReference type="ARBA" id="ARBA00022741"/>
    </source>
</evidence>
<dbReference type="PROSITE" id="PS00211">
    <property type="entry name" value="ABC_TRANSPORTER_1"/>
    <property type="match status" value="1"/>
</dbReference>
<evidence type="ECO:0000256" key="8">
    <source>
        <dbReference type="ARBA" id="ARBA00022840"/>
    </source>
</evidence>
<evidence type="ECO:0000259" key="13">
    <source>
        <dbReference type="PROSITE" id="PS50893"/>
    </source>
</evidence>
<dbReference type="GO" id="GO:0005524">
    <property type="term" value="F:ATP binding"/>
    <property type="evidence" value="ECO:0007669"/>
    <property type="project" value="UniProtKB-UniRule"/>
</dbReference>
<dbReference type="InterPro" id="IPR003439">
    <property type="entry name" value="ABC_transporter-like_ATP-bd"/>
</dbReference>
<keyword evidence="9 11" id="KW-0472">Membrane</keyword>
<dbReference type="InterPro" id="IPR017871">
    <property type="entry name" value="ABC_transporter-like_CS"/>
</dbReference>
<sequence>MIQIENVVKRFHSGQEALRGLTLSIERGEMVFVTGHSGAGKSTLLRLIALIERPTSGQVIVDGQNTSRVSRRRIPAYRRQIGMVFQDHKLLYDRPVFDNVALPLVIAGVGHREAGRKVRAALDQVGLLHKERQHPETLSSGEQQRVGIARAIVTRPKLLIADEPTGNLDPELSLEVMRIFRRFNEVGVTLLIASHDLALIDQLGCRRIALENGVRQTLDDDDIGALPGADPLTAEPWVE</sequence>
<dbReference type="GO" id="GO:0005886">
    <property type="term" value="C:plasma membrane"/>
    <property type="evidence" value="ECO:0007669"/>
    <property type="project" value="UniProtKB-SubCell"/>
</dbReference>
<dbReference type="InterPro" id="IPR005286">
    <property type="entry name" value="Cell_div_FtsE"/>
</dbReference>
<evidence type="ECO:0000256" key="10">
    <source>
        <dbReference type="ARBA" id="ARBA00023306"/>
    </source>
</evidence>
<dbReference type="Pfam" id="PF00005">
    <property type="entry name" value="ABC_tran"/>
    <property type="match status" value="1"/>
</dbReference>
<keyword evidence="15" id="KW-1185">Reference proteome</keyword>
<dbReference type="OrthoDB" id="66958at2"/>
<gene>
    <name evidence="11" type="primary">ftsE</name>
    <name evidence="14" type="ORF">BA177_00715</name>
</gene>
<dbReference type="GO" id="GO:0051301">
    <property type="term" value="P:cell division"/>
    <property type="evidence" value="ECO:0007669"/>
    <property type="project" value="UniProtKB-UniRule"/>
</dbReference>
<dbReference type="PANTHER" id="PTHR24220:SF470">
    <property type="entry name" value="CELL DIVISION ATP-BINDING PROTEIN FTSE"/>
    <property type="match status" value="1"/>
</dbReference>
<dbReference type="Proteomes" id="UP000092695">
    <property type="component" value="Chromosome"/>
</dbReference>
<evidence type="ECO:0000256" key="11">
    <source>
        <dbReference type="RuleBase" id="RU365094"/>
    </source>
</evidence>
<evidence type="ECO:0000313" key="15">
    <source>
        <dbReference type="Proteomes" id="UP000092695"/>
    </source>
</evidence>
<keyword evidence="6 11" id="KW-0132">Cell division</keyword>
<dbReference type="PANTHER" id="PTHR24220">
    <property type="entry name" value="IMPORT ATP-BINDING PROTEIN"/>
    <property type="match status" value="1"/>
</dbReference>
<evidence type="ECO:0000256" key="6">
    <source>
        <dbReference type="ARBA" id="ARBA00022618"/>
    </source>
</evidence>
<evidence type="ECO:0000256" key="12">
    <source>
        <dbReference type="SAM" id="MobiDB-lite"/>
    </source>
</evidence>
<dbReference type="GO" id="GO:0022857">
    <property type="term" value="F:transmembrane transporter activity"/>
    <property type="evidence" value="ECO:0007669"/>
    <property type="project" value="TreeGrafter"/>
</dbReference>